<reference evidence="1" key="2">
    <citation type="journal article" date="2024" name="Plant">
        <title>Genomic evolution and insights into agronomic trait innovations of Sesamum species.</title>
        <authorList>
            <person name="Miao H."/>
            <person name="Wang L."/>
            <person name="Qu L."/>
            <person name="Liu H."/>
            <person name="Sun Y."/>
            <person name="Le M."/>
            <person name="Wang Q."/>
            <person name="Wei S."/>
            <person name="Zheng Y."/>
            <person name="Lin W."/>
            <person name="Duan Y."/>
            <person name="Cao H."/>
            <person name="Xiong S."/>
            <person name="Wang X."/>
            <person name="Wei L."/>
            <person name="Li C."/>
            <person name="Ma Q."/>
            <person name="Ju M."/>
            <person name="Zhao R."/>
            <person name="Li G."/>
            <person name="Mu C."/>
            <person name="Tian Q."/>
            <person name="Mei H."/>
            <person name="Zhang T."/>
            <person name="Gao T."/>
            <person name="Zhang H."/>
        </authorList>
    </citation>
    <scope>NUCLEOTIDE SEQUENCE</scope>
    <source>
        <strain evidence="1">G02</strain>
    </source>
</reference>
<comment type="caution">
    <text evidence="1">The sequence shown here is derived from an EMBL/GenBank/DDBJ whole genome shotgun (WGS) entry which is preliminary data.</text>
</comment>
<dbReference type="AlphaFoldDB" id="A0AAW2W1S1"/>
<sequence>MSACCRRATAAATTPAELHHIPRRAPASSVNYLHVNHRKFWERRGAVGVGVVLRSRRWVIEAAVAGGEEEEEVKRRGQPPRCCSFDGEAVALAKSNGEDVDRGGGGGCSGGYGGAWSGESGAVQARISSSQALSFLSCSARYFRVILRFFLALTTISFSCHSVS</sequence>
<reference evidence="1" key="1">
    <citation type="submission" date="2020-06" db="EMBL/GenBank/DDBJ databases">
        <authorList>
            <person name="Li T."/>
            <person name="Hu X."/>
            <person name="Zhang T."/>
            <person name="Song X."/>
            <person name="Zhang H."/>
            <person name="Dai N."/>
            <person name="Sheng W."/>
            <person name="Hou X."/>
            <person name="Wei L."/>
        </authorList>
    </citation>
    <scope>NUCLEOTIDE SEQUENCE</scope>
    <source>
        <strain evidence="1">G02</strain>
        <tissue evidence="1">Leaf</tissue>
    </source>
</reference>
<organism evidence="1">
    <name type="scientific">Sesamum radiatum</name>
    <name type="common">Black benniseed</name>
    <dbReference type="NCBI Taxonomy" id="300843"/>
    <lineage>
        <taxon>Eukaryota</taxon>
        <taxon>Viridiplantae</taxon>
        <taxon>Streptophyta</taxon>
        <taxon>Embryophyta</taxon>
        <taxon>Tracheophyta</taxon>
        <taxon>Spermatophyta</taxon>
        <taxon>Magnoliopsida</taxon>
        <taxon>eudicotyledons</taxon>
        <taxon>Gunneridae</taxon>
        <taxon>Pentapetalae</taxon>
        <taxon>asterids</taxon>
        <taxon>lamiids</taxon>
        <taxon>Lamiales</taxon>
        <taxon>Pedaliaceae</taxon>
        <taxon>Sesamum</taxon>
    </lineage>
</organism>
<accession>A0AAW2W1S1</accession>
<gene>
    <name evidence="1" type="ORF">Sradi_0240200</name>
</gene>
<dbReference type="EMBL" id="JACGWJ010000002">
    <property type="protein sequence ID" value="KAL0435323.1"/>
    <property type="molecule type" value="Genomic_DNA"/>
</dbReference>
<protein>
    <submittedName>
        <fullName evidence="1">Uncharacterized protein</fullName>
    </submittedName>
</protein>
<proteinExistence type="predicted"/>
<evidence type="ECO:0000313" key="1">
    <source>
        <dbReference type="EMBL" id="KAL0435323.1"/>
    </source>
</evidence>
<name>A0AAW2W1S1_SESRA</name>